<gene>
    <name evidence="2" type="ordered locus">Alide2_1084</name>
</gene>
<accession>F4GAD6</accession>
<keyword evidence="3" id="KW-1185">Reference proteome</keyword>
<feature type="region of interest" description="Disordered" evidence="1">
    <location>
        <begin position="51"/>
        <end position="86"/>
    </location>
</feature>
<dbReference type="HOGENOM" id="CLU_2490922_0_0_4"/>
<dbReference type="RefSeq" id="WP_013721581.1">
    <property type="nucleotide sequence ID" value="NC_015422.1"/>
</dbReference>
<evidence type="ECO:0000313" key="3">
    <source>
        <dbReference type="Proteomes" id="UP000007938"/>
    </source>
</evidence>
<dbReference type="OrthoDB" id="8912621at2"/>
<evidence type="ECO:0000256" key="1">
    <source>
        <dbReference type="SAM" id="MobiDB-lite"/>
    </source>
</evidence>
<organism evidence="2 3">
    <name type="scientific">Alicycliphilus denitrificans (strain DSM 14773 / CIP 107495 / K601)</name>
    <dbReference type="NCBI Taxonomy" id="596154"/>
    <lineage>
        <taxon>Bacteria</taxon>
        <taxon>Pseudomonadati</taxon>
        <taxon>Pseudomonadota</taxon>
        <taxon>Betaproteobacteria</taxon>
        <taxon>Burkholderiales</taxon>
        <taxon>Comamonadaceae</taxon>
        <taxon>Alicycliphilus</taxon>
    </lineage>
</organism>
<sequence>MIYEDQFTLSLLTACVMQQNQLLTQQIAVQRDLMDRVDTVGDRLWRMERRITTPPVDQAGASKRAAQKRNQARAQAHARKRPGKKA</sequence>
<dbReference type="Proteomes" id="UP000007938">
    <property type="component" value="Chromosome"/>
</dbReference>
<dbReference type="AlphaFoldDB" id="F4GAD6"/>
<dbReference type="KEGG" id="adk:Alide2_1084"/>
<feature type="compositionally biased region" description="Basic residues" evidence="1">
    <location>
        <begin position="65"/>
        <end position="86"/>
    </location>
</feature>
<reference evidence="2 3" key="2">
    <citation type="submission" date="2011-04" db="EMBL/GenBank/DDBJ databases">
        <title>Complete sequence of chromosome of Alicycliphilus denitrificans K601.</title>
        <authorList>
            <consortium name="US DOE Joint Genome Institute"/>
            <person name="Lucas S."/>
            <person name="Han J."/>
            <person name="Lapidus A."/>
            <person name="Cheng J.-F."/>
            <person name="Goodwin L."/>
            <person name="Pitluck S."/>
            <person name="Peters L."/>
            <person name="Zeytun A."/>
            <person name="Detter J.C."/>
            <person name="Han C."/>
            <person name="Tapia R."/>
            <person name="Land M."/>
            <person name="Hauser L."/>
            <person name="Kyrpides N."/>
            <person name="Ivanova N."/>
            <person name="Mikhailova N."/>
            <person name="Pagani I."/>
            <person name="Oosterkamp M."/>
            <person name="Pieper D."/>
            <person name="van Berkel W."/>
            <person name="Langenhoff A."/>
            <person name="Smidt H."/>
            <person name="Stams A."/>
            <person name="Woyke T."/>
        </authorList>
    </citation>
    <scope>NUCLEOTIDE SEQUENCE [LARGE SCALE GENOMIC DNA]</scope>
    <source>
        <strain evidence="3">DSM 14773 / CIP 107495 / K601</strain>
    </source>
</reference>
<evidence type="ECO:0000313" key="2">
    <source>
        <dbReference type="EMBL" id="AEB83491.1"/>
    </source>
</evidence>
<dbReference type="EMBL" id="CP002657">
    <property type="protein sequence ID" value="AEB83491.1"/>
    <property type="molecule type" value="Genomic_DNA"/>
</dbReference>
<name>F4GAD6_ALIDK</name>
<proteinExistence type="predicted"/>
<protein>
    <submittedName>
        <fullName evidence="2">Uncharacterized protein</fullName>
    </submittedName>
</protein>
<reference evidence="2 3" key="1">
    <citation type="journal article" date="2011" name="J. Bacteriol.">
        <title>Genome Sequences of Alicycliphilus denitrificans Strains BC and K601T.</title>
        <authorList>
            <person name="Oosterkamp M.J."/>
            <person name="Veuskens T."/>
            <person name="Plugge C.M."/>
            <person name="Langenhoff A.A."/>
            <person name="Gerritse J."/>
            <person name="van Berkel W.J."/>
            <person name="Pieper D.H."/>
            <person name="Junca H."/>
            <person name="Goodwin L.A."/>
            <person name="Daligault H.E."/>
            <person name="Bruce D.C."/>
            <person name="Detter J.C."/>
            <person name="Tapia R."/>
            <person name="Han C.S."/>
            <person name="Land M.L."/>
            <person name="Hauser L.J."/>
            <person name="Smidt H."/>
            <person name="Stams A.J."/>
        </authorList>
    </citation>
    <scope>NUCLEOTIDE SEQUENCE [LARGE SCALE GENOMIC DNA]</scope>
    <source>
        <strain evidence="3">DSM 14773 / CIP 107495 / K601</strain>
    </source>
</reference>